<keyword evidence="2" id="KW-1185">Reference proteome</keyword>
<protein>
    <submittedName>
        <fullName evidence="1">Uncharacterized protein</fullName>
    </submittedName>
</protein>
<name>A0A9E7N5V3_9CAUD</name>
<dbReference type="Proteomes" id="UP001056634">
    <property type="component" value="Segment"/>
</dbReference>
<reference evidence="1" key="1">
    <citation type="submission" date="2022-04" db="EMBL/GenBank/DDBJ databases">
        <authorList>
            <person name="Friedrich I."/>
            <person name="Schneider D."/>
            <person name="Poehlein A."/>
            <person name="Hertel R."/>
            <person name="Daniel R."/>
        </authorList>
    </citation>
    <scope>NUCLEOTIDE SEQUENCE</scope>
</reference>
<dbReference type="EMBL" id="ON529851">
    <property type="protein sequence ID" value="UTC29007.1"/>
    <property type="molecule type" value="Genomic_DNA"/>
</dbReference>
<gene>
    <name evidence="1" type="ORF">MARCHEWKA_04950</name>
</gene>
<evidence type="ECO:0000313" key="1">
    <source>
        <dbReference type="EMBL" id="UTC29007.1"/>
    </source>
</evidence>
<accession>A0A9E7N5V3</accession>
<sequence length="200" mass="22612">MANYWNPLFYTKADYDGFMVPAAEGGRGPDNARHELGLEIDHHAGMETVALLPGESVEQAAYRAMRESHAFLTDDNHAWEVVPGEQAHWMSRLRVIKNEKSGYFTRIPGLSWMILEDGPGAHWFDMRFRLATVGMIAAEIEADRVKALEYDAEADACNDSIRGRKRARTARNCAHSARFRGEVAPGRRWPDHFQTEKVPA</sequence>
<organism evidence="1 2">
    <name type="scientific">Brevundimonas phage vB_BpoS-Marchewka</name>
    <dbReference type="NCBI Taxonomy" id="2948604"/>
    <lineage>
        <taxon>Viruses</taxon>
        <taxon>Duplodnaviria</taxon>
        <taxon>Heunggongvirae</taxon>
        <taxon>Uroviricota</taxon>
        <taxon>Caudoviricetes</taxon>
        <taxon>Jeanschmidtviridae</taxon>
        <taxon>Marchewkavirus</taxon>
        <taxon>Marchewkavirus marchewka</taxon>
    </lineage>
</organism>
<proteinExistence type="predicted"/>
<evidence type="ECO:0000313" key="2">
    <source>
        <dbReference type="Proteomes" id="UP001056634"/>
    </source>
</evidence>